<dbReference type="InterPro" id="IPR015795">
    <property type="entry name" value="Pyrv_Knase_C"/>
</dbReference>
<proteinExistence type="predicted"/>
<dbReference type="GO" id="GO:0016301">
    <property type="term" value="F:kinase activity"/>
    <property type="evidence" value="ECO:0007669"/>
    <property type="project" value="UniProtKB-KW"/>
</dbReference>
<dbReference type="Gene3D" id="3.40.1380.20">
    <property type="entry name" value="Pyruvate kinase, C-terminal domain"/>
    <property type="match status" value="1"/>
</dbReference>
<dbReference type="Proteomes" id="UP000276437">
    <property type="component" value="Chromosome"/>
</dbReference>
<keyword evidence="2" id="KW-0808">Transferase</keyword>
<name>A0A348AEU0_9FIRM</name>
<keyword evidence="3" id="KW-1185">Reference proteome</keyword>
<dbReference type="RefSeq" id="WP_126305717.1">
    <property type="nucleotide sequence ID" value="NZ_AP018449.1"/>
</dbReference>
<dbReference type="InterPro" id="IPR036918">
    <property type="entry name" value="Pyrv_Knase_C_sf"/>
</dbReference>
<organism evidence="2 3">
    <name type="scientific">Methylomusa anaerophila</name>
    <dbReference type="NCBI Taxonomy" id="1930071"/>
    <lineage>
        <taxon>Bacteria</taxon>
        <taxon>Bacillati</taxon>
        <taxon>Bacillota</taxon>
        <taxon>Negativicutes</taxon>
        <taxon>Selenomonadales</taxon>
        <taxon>Sporomusaceae</taxon>
        <taxon>Methylomusa</taxon>
    </lineage>
</organism>
<evidence type="ECO:0000313" key="2">
    <source>
        <dbReference type="EMBL" id="BBB89588.1"/>
    </source>
</evidence>
<sequence length="199" mass="22109">MERKIVYFEEITPENTEITFNLVQERLKDSGIQSVVLASTTGATARKALDLFAGRDVKLIVVPHQFDFKQRENRFPPELTKTLRESGHEVHFGTMLFHTDQLYGSNTPTLLANLLRTFSQGFKVCFEIVFSAVDAGLLKSGEQVIAVAGTGKGADTALVIQAASSQSFKNLRVNEIICKPLNPLNIEEVKEKLAQENAR</sequence>
<evidence type="ECO:0000313" key="3">
    <source>
        <dbReference type="Proteomes" id="UP000276437"/>
    </source>
</evidence>
<protein>
    <submittedName>
        <fullName evidence="2">Pyruvate kinase, alpha/beta domain</fullName>
    </submittedName>
</protein>
<keyword evidence="2" id="KW-0670">Pyruvate</keyword>
<dbReference type="SUPFAM" id="SSF52935">
    <property type="entry name" value="PK C-terminal domain-like"/>
    <property type="match status" value="1"/>
</dbReference>
<dbReference type="OrthoDB" id="9782984at2"/>
<dbReference type="EMBL" id="AP018449">
    <property type="protein sequence ID" value="BBB89588.1"/>
    <property type="molecule type" value="Genomic_DNA"/>
</dbReference>
<evidence type="ECO:0000259" key="1">
    <source>
        <dbReference type="Pfam" id="PF02887"/>
    </source>
</evidence>
<keyword evidence="2" id="KW-0418">Kinase</keyword>
<dbReference type="Pfam" id="PF02887">
    <property type="entry name" value="PK_C"/>
    <property type="match status" value="1"/>
</dbReference>
<reference evidence="2 3" key="1">
    <citation type="journal article" date="2018" name="Int. J. Syst. Evol. Microbiol.">
        <title>Methylomusa anaerophila gen. nov., sp. nov., an anaerobic methanol-utilizing bacterium isolated from a microbial fuel cell.</title>
        <authorList>
            <person name="Amano N."/>
            <person name="Yamamuro A."/>
            <person name="Miyahara M."/>
            <person name="Kouzuma A."/>
            <person name="Abe T."/>
            <person name="Watanabe K."/>
        </authorList>
    </citation>
    <scope>NUCLEOTIDE SEQUENCE [LARGE SCALE GENOMIC DNA]</scope>
    <source>
        <strain evidence="2 3">MMFC1</strain>
    </source>
</reference>
<accession>A0A348AEU0</accession>
<feature type="domain" description="Pyruvate kinase C-terminal" evidence="1">
    <location>
        <begin position="24"/>
        <end position="159"/>
    </location>
</feature>
<dbReference type="KEGG" id="mana:MAMMFC1_00221"/>
<dbReference type="AlphaFoldDB" id="A0A348AEU0"/>
<gene>
    <name evidence="2" type="ORF">MAMMFC1_00221</name>
</gene>